<dbReference type="GO" id="GO:0035861">
    <property type="term" value="C:site of double-strand break"/>
    <property type="evidence" value="ECO:0007669"/>
    <property type="project" value="TreeGrafter"/>
</dbReference>
<dbReference type="InterPro" id="IPR052709">
    <property type="entry name" value="Transposase-MT_Hybrid"/>
</dbReference>
<dbReference type="OrthoDB" id="10032414at2759"/>
<dbReference type="GO" id="GO:0006303">
    <property type="term" value="P:double-strand break repair via nonhomologous end joining"/>
    <property type="evidence" value="ECO:0007669"/>
    <property type="project" value="TreeGrafter"/>
</dbReference>
<dbReference type="GO" id="GO:0005634">
    <property type="term" value="C:nucleus"/>
    <property type="evidence" value="ECO:0007669"/>
    <property type="project" value="TreeGrafter"/>
</dbReference>
<evidence type="ECO:0000313" key="1">
    <source>
        <dbReference type="EMBL" id="GBP37003.1"/>
    </source>
</evidence>
<proteinExistence type="predicted"/>
<dbReference type="GO" id="GO:0003690">
    <property type="term" value="F:double-stranded DNA binding"/>
    <property type="evidence" value="ECO:0007669"/>
    <property type="project" value="TreeGrafter"/>
</dbReference>
<dbReference type="PANTHER" id="PTHR46060:SF2">
    <property type="entry name" value="HISTONE-LYSINE N-METHYLTRANSFERASE SETMAR"/>
    <property type="match status" value="1"/>
</dbReference>
<dbReference type="GO" id="GO:0042800">
    <property type="term" value="F:histone H3K4 methyltransferase activity"/>
    <property type="evidence" value="ECO:0007669"/>
    <property type="project" value="TreeGrafter"/>
</dbReference>
<keyword evidence="1" id="KW-0808">Transferase</keyword>
<dbReference type="PANTHER" id="PTHR46060">
    <property type="entry name" value="MARINER MOS1 TRANSPOSASE-LIKE PROTEIN"/>
    <property type="match status" value="1"/>
</dbReference>
<protein>
    <submittedName>
        <fullName evidence="1">Histone-lysine N-methyltransferase SETMAR</fullName>
    </submittedName>
</protein>
<dbReference type="EMBL" id="BGZK01000327">
    <property type="protein sequence ID" value="GBP37003.1"/>
    <property type="molecule type" value="Genomic_DNA"/>
</dbReference>
<dbReference type="GO" id="GO:0044774">
    <property type="term" value="P:mitotic DNA integrity checkpoint signaling"/>
    <property type="evidence" value="ECO:0007669"/>
    <property type="project" value="TreeGrafter"/>
</dbReference>
<reference evidence="1 2" key="1">
    <citation type="journal article" date="2019" name="Commun. Biol.">
        <title>The bagworm genome reveals a unique fibroin gene that provides high tensile strength.</title>
        <authorList>
            <person name="Kono N."/>
            <person name="Nakamura H."/>
            <person name="Ohtoshi R."/>
            <person name="Tomita M."/>
            <person name="Numata K."/>
            <person name="Arakawa K."/>
        </authorList>
    </citation>
    <scope>NUCLEOTIDE SEQUENCE [LARGE SCALE GENOMIC DNA]</scope>
</reference>
<evidence type="ECO:0000313" key="2">
    <source>
        <dbReference type="Proteomes" id="UP000299102"/>
    </source>
</evidence>
<keyword evidence="2" id="KW-1185">Reference proteome</keyword>
<dbReference type="GO" id="GO:0000729">
    <property type="term" value="P:DNA double-strand break processing"/>
    <property type="evidence" value="ECO:0007669"/>
    <property type="project" value="TreeGrafter"/>
</dbReference>
<dbReference type="AlphaFoldDB" id="A0A4C1VEG9"/>
<dbReference type="GO" id="GO:0032259">
    <property type="term" value="P:methylation"/>
    <property type="evidence" value="ECO:0007669"/>
    <property type="project" value="UniProtKB-KW"/>
</dbReference>
<keyword evidence="1" id="KW-0489">Methyltransferase</keyword>
<organism evidence="1 2">
    <name type="scientific">Eumeta variegata</name>
    <name type="common">Bagworm moth</name>
    <name type="synonym">Eumeta japonica</name>
    <dbReference type="NCBI Taxonomy" id="151549"/>
    <lineage>
        <taxon>Eukaryota</taxon>
        <taxon>Metazoa</taxon>
        <taxon>Ecdysozoa</taxon>
        <taxon>Arthropoda</taxon>
        <taxon>Hexapoda</taxon>
        <taxon>Insecta</taxon>
        <taxon>Pterygota</taxon>
        <taxon>Neoptera</taxon>
        <taxon>Endopterygota</taxon>
        <taxon>Lepidoptera</taxon>
        <taxon>Glossata</taxon>
        <taxon>Ditrysia</taxon>
        <taxon>Tineoidea</taxon>
        <taxon>Psychidae</taxon>
        <taxon>Oiketicinae</taxon>
        <taxon>Eumeta</taxon>
    </lineage>
</organism>
<dbReference type="GO" id="GO:0046975">
    <property type="term" value="F:histone H3K36 methyltransferase activity"/>
    <property type="evidence" value="ECO:0007669"/>
    <property type="project" value="TreeGrafter"/>
</dbReference>
<accession>A0A4C1VEG9</accession>
<sequence length="123" mass="14373">MRVVQNWVKRFQSSDFNVRDVPRSGRPVMNKVDANLEKIEQGQHSSYNIAEKLRIDHKTVLTHLKKPGCTEKHDTLVPHDFTERNLMNSVLICDSLLKNNEIELFSKKLIIGDKKWIIYDNNV</sequence>
<name>A0A4C1VEG9_EUMVA</name>
<dbReference type="GO" id="GO:0015074">
    <property type="term" value="P:DNA integration"/>
    <property type="evidence" value="ECO:0007669"/>
    <property type="project" value="TreeGrafter"/>
</dbReference>
<dbReference type="GO" id="GO:0003697">
    <property type="term" value="F:single-stranded DNA binding"/>
    <property type="evidence" value="ECO:0007669"/>
    <property type="project" value="TreeGrafter"/>
</dbReference>
<dbReference type="GO" id="GO:0044547">
    <property type="term" value="F:DNA topoisomerase binding"/>
    <property type="evidence" value="ECO:0007669"/>
    <property type="project" value="TreeGrafter"/>
</dbReference>
<dbReference type="GO" id="GO:0031297">
    <property type="term" value="P:replication fork processing"/>
    <property type="evidence" value="ECO:0007669"/>
    <property type="project" value="TreeGrafter"/>
</dbReference>
<dbReference type="GO" id="GO:0000014">
    <property type="term" value="F:single-stranded DNA endodeoxyribonuclease activity"/>
    <property type="evidence" value="ECO:0007669"/>
    <property type="project" value="TreeGrafter"/>
</dbReference>
<dbReference type="Proteomes" id="UP000299102">
    <property type="component" value="Unassembled WGS sequence"/>
</dbReference>
<comment type="caution">
    <text evidence="1">The sequence shown here is derived from an EMBL/GenBank/DDBJ whole genome shotgun (WGS) entry which is preliminary data.</text>
</comment>
<dbReference type="GO" id="GO:0000793">
    <property type="term" value="C:condensed chromosome"/>
    <property type="evidence" value="ECO:0007669"/>
    <property type="project" value="TreeGrafter"/>
</dbReference>
<gene>
    <name evidence="1" type="primary">SETMAR</name>
    <name evidence="1" type="ORF">EVAR_31001_1</name>
</gene>